<gene>
    <name evidence="3" type="ORF">OCL97_15330</name>
</gene>
<dbReference type="Proteomes" id="UP001598130">
    <property type="component" value="Unassembled WGS sequence"/>
</dbReference>
<accession>A0ABW6CQH2</accession>
<feature type="transmembrane region" description="Helical" evidence="2">
    <location>
        <begin position="35"/>
        <end position="54"/>
    </location>
</feature>
<feature type="transmembrane region" description="Helical" evidence="2">
    <location>
        <begin position="142"/>
        <end position="161"/>
    </location>
</feature>
<feature type="transmembrane region" description="Helical" evidence="2">
    <location>
        <begin position="305"/>
        <end position="326"/>
    </location>
</feature>
<keyword evidence="4" id="KW-1185">Reference proteome</keyword>
<evidence type="ECO:0000256" key="1">
    <source>
        <dbReference type="ARBA" id="ARBA00009617"/>
    </source>
</evidence>
<name>A0ABW6CQH2_9CAUL</name>
<comment type="caution">
    <text evidence="3">The sequence shown here is derived from an EMBL/GenBank/DDBJ whole genome shotgun (WGS) entry which is preliminary data.</text>
</comment>
<reference evidence="3 4" key="1">
    <citation type="submission" date="2022-09" db="EMBL/GenBank/DDBJ databases">
        <title>New species of Phenylobacterium.</title>
        <authorList>
            <person name="Mieszkin S."/>
        </authorList>
    </citation>
    <scope>NUCLEOTIDE SEQUENCE [LARGE SCALE GENOMIC DNA]</scope>
    <source>
        <strain evidence="3 4">HK31-G</strain>
    </source>
</reference>
<comment type="similarity">
    <text evidence="1">Belongs to the sodium:galactoside symporter (TC 2.A.2) family.</text>
</comment>
<dbReference type="EMBL" id="JAOTJD010000031">
    <property type="protein sequence ID" value="MFD3265329.1"/>
    <property type="molecule type" value="Genomic_DNA"/>
</dbReference>
<dbReference type="SUPFAM" id="SSF103473">
    <property type="entry name" value="MFS general substrate transporter"/>
    <property type="match status" value="1"/>
</dbReference>
<keyword evidence="2" id="KW-1133">Transmembrane helix</keyword>
<feature type="transmembrane region" description="Helical" evidence="2">
    <location>
        <begin position="235"/>
        <end position="260"/>
    </location>
</feature>
<evidence type="ECO:0000313" key="4">
    <source>
        <dbReference type="Proteomes" id="UP001598130"/>
    </source>
</evidence>
<evidence type="ECO:0000313" key="3">
    <source>
        <dbReference type="EMBL" id="MFD3265329.1"/>
    </source>
</evidence>
<feature type="transmembrane region" description="Helical" evidence="2">
    <location>
        <begin position="103"/>
        <end position="122"/>
    </location>
</feature>
<dbReference type="Pfam" id="PF13347">
    <property type="entry name" value="MFS_2"/>
    <property type="match status" value="1"/>
</dbReference>
<dbReference type="Gene3D" id="1.20.1250.20">
    <property type="entry name" value="MFS general substrate transporter like domains"/>
    <property type="match status" value="1"/>
</dbReference>
<feature type="transmembrane region" description="Helical" evidence="2">
    <location>
        <begin position="377"/>
        <end position="407"/>
    </location>
</feature>
<dbReference type="InterPro" id="IPR036259">
    <property type="entry name" value="MFS_trans_sf"/>
</dbReference>
<protein>
    <submittedName>
        <fullName evidence="3">MFS transporter</fullName>
    </submittedName>
</protein>
<evidence type="ECO:0000256" key="2">
    <source>
        <dbReference type="SAM" id="Phobius"/>
    </source>
</evidence>
<feature type="transmembrane region" description="Helical" evidence="2">
    <location>
        <begin position="332"/>
        <end position="356"/>
    </location>
</feature>
<organism evidence="3 4">
    <name type="scientific">Phenylobacterium ferrooxidans</name>
    <dbReference type="NCBI Taxonomy" id="2982689"/>
    <lineage>
        <taxon>Bacteria</taxon>
        <taxon>Pseudomonadati</taxon>
        <taxon>Pseudomonadota</taxon>
        <taxon>Alphaproteobacteria</taxon>
        <taxon>Caulobacterales</taxon>
        <taxon>Caulobacteraceae</taxon>
        <taxon>Phenylobacterium</taxon>
    </lineage>
</organism>
<keyword evidence="2" id="KW-0472">Membrane</keyword>
<dbReference type="PANTHER" id="PTHR11328">
    <property type="entry name" value="MAJOR FACILITATOR SUPERFAMILY DOMAIN-CONTAINING PROTEIN"/>
    <property type="match status" value="1"/>
</dbReference>
<keyword evidence="2" id="KW-0812">Transmembrane</keyword>
<dbReference type="InterPro" id="IPR039672">
    <property type="entry name" value="MFS_2"/>
</dbReference>
<feature type="transmembrane region" description="Helical" evidence="2">
    <location>
        <begin position="272"/>
        <end position="293"/>
    </location>
</feature>
<feature type="transmembrane region" description="Helical" evidence="2">
    <location>
        <begin position="7"/>
        <end position="29"/>
    </location>
</feature>
<dbReference type="PANTHER" id="PTHR11328:SF24">
    <property type="entry name" value="MAJOR FACILITATOR SUPERFAMILY (MFS) PROFILE DOMAIN-CONTAINING PROTEIN"/>
    <property type="match status" value="1"/>
</dbReference>
<feature type="transmembrane region" description="Helical" evidence="2">
    <location>
        <begin position="181"/>
        <end position="201"/>
    </location>
</feature>
<sequence>MPTKLFYGFGSVAFGVKDNGFSYFLLIFYNQVMGLPAETVGLAIMIALIVDAFLDPIVGQASDNYRSRWGRRHPFMYAAALPVAVSYLLLWNPPKALDHQGLFFYLIGTAILIRSFITCYEIPSSALAAELTTGYDERTKLLSYRFLFGWIGGLAMYFAALKIFLTPDATHKVGQLNVEGYAHYGLAAALLMLLAILVSALGTHSQIPFLRDAPHRKLSLPTLAREMVGTLSHRSFLRILTANLFGAMASGLTLSISLYFTTFFWEFSSAQIALFTFASLTAAVFAFATAPMFSQRFGKKRSAMTLLLIGVAVGVSPIILRLMGLFPENGSALLFPLIFLQNVISTGATITSNILTSSMIADVVEDSELQTGRRSEGLFFAASAFVAKAVTGIGIFTSAMLLKAAAFPQGARPGEVDPAVIARLGMIYVPVLVVLYGLCVIFMAGYRITRESHAESLRKLAAAADLVNEGEPAGGTDKLS</sequence>
<proteinExistence type="inferred from homology"/>
<feature type="transmembrane region" description="Helical" evidence="2">
    <location>
        <begin position="427"/>
        <end position="449"/>
    </location>
</feature>
<feature type="transmembrane region" description="Helical" evidence="2">
    <location>
        <begin position="75"/>
        <end position="91"/>
    </location>
</feature>
<dbReference type="RefSeq" id="WP_305338834.1">
    <property type="nucleotide sequence ID" value="NZ_JAOTJD010000031.1"/>
</dbReference>